<protein>
    <submittedName>
        <fullName evidence="1">Uncharacterized protein</fullName>
    </submittedName>
</protein>
<dbReference type="EMBL" id="JACEFF010000534">
    <property type="protein sequence ID" value="KAH9635709.1"/>
    <property type="molecule type" value="Genomic_DNA"/>
</dbReference>
<dbReference type="Proteomes" id="UP000814243">
    <property type="component" value="Unassembled WGS sequence"/>
</dbReference>
<sequence>MALASANEIDKLPKEHIRRLARVVLGNDCRGDSPYVGIREYTYHPDFFKDKLTLLGNIEYSCMDIQAQYISRRHTSRPKLTLRRWCAEQPNPVCLAGVQFIELFFYVEISFESGFKFRLSAYGEETKIIDSLRAHKYRNTKTHYPKRPKIRELWPVLKKLSATNLFYRKPNYKTSNNDNAIWITYGGKILYMETSP</sequence>
<comment type="caution">
    <text evidence="1">The sequence shown here is derived from an EMBL/GenBank/DDBJ whole genome shotgun (WGS) entry which is preliminary data.</text>
</comment>
<gene>
    <name evidence="1" type="ORF">HF086_011099</name>
</gene>
<evidence type="ECO:0000313" key="2">
    <source>
        <dbReference type="Proteomes" id="UP000814243"/>
    </source>
</evidence>
<dbReference type="AlphaFoldDB" id="A0A922MFZ5"/>
<proteinExistence type="predicted"/>
<accession>A0A922MFZ5</accession>
<name>A0A922MFZ5_SPOEX</name>
<organism evidence="1 2">
    <name type="scientific">Spodoptera exigua</name>
    <name type="common">Beet armyworm</name>
    <name type="synonym">Noctua fulgens</name>
    <dbReference type="NCBI Taxonomy" id="7107"/>
    <lineage>
        <taxon>Eukaryota</taxon>
        <taxon>Metazoa</taxon>
        <taxon>Ecdysozoa</taxon>
        <taxon>Arthropoda</taxon>
        <taxon>Hexapoda</taxon>
        <taxon>Insecta</taxon>
        <taxon>Pterygota</taxon>
        <taxon>Neoptera</taxon>
        <taxon>Endopterygota</taxon>
        <taxon>Lepidoptera</taxon>
        <taxon>Glossata</taxon>
        <taxon>Ditrysia</taxon>
        <taxon>Noctuoidea</taxon>
        <taxon>Noctuidae</taxon>
        <taxon>Amphipyrinae</taxon>
        <taxon>Spodoptera</taxon>
    </lineage>
</organism>
<reference evidence="1" key="1">
    <citation type="journal article" date="2021" name="G3 (Bethesda)">
        <title>Genome and transcriptome analysis of the beet armyworm Spodoptera exigua reveals targets for pest control. .</title>
        <authorList>
            <person name="Simon S."/>
            <person name="Breeschoten T."/>
            <person name="Jansen H.J."/>
            <person name="Dirks R.P."/>
            <person name="Schranz M.E."/>
            <person name="Ros V.I.D."/>
        </authorList>
    </citation>
    <scope>NUCLEOTIDE SEQUENCE</scope>
    <source>
        <strain evidence="1">TB_SE_WUR_2020</strain>
    </source>
</reference>
<evidence type="ECO:0000313" key="1">
    <source>
        <dbReference type="EMBL" id="KAH9635709.1"/>
    </source>
</evidence>